<dbReference type="RefSeq" id="WP_280175242.1">
    <property type="nucleotide sequence ID" value="NZ_FUZT01000001.1"/>
</dbReference>
<dbReference type="Proteomes" id="UP000190285">
    <property type="component" value="Unassembled WGS sequence"/>
</dbReference>
<accession>A0A1T5IUM2</accession>
<evidence type="ECO:0000313" key="1">
    <source>
        <dbReference type="EMBL" id="SKC42854.1"/>
    </source>
</evidence>
<dbReference type="AlphaFoldDB" id="A0A1T5IUM2"/>
<protein>
    <submittedName>
        <fullName evidence="1">Uncharacterized protein</fullName>
    </submittedName>
</protein>
<evidence type="ECO:0000313" key="2">
    <source>
        <dbReference type="Proteomes" id="UP000190285"/>
    </source>
</evidence>
<dbReference type="EMBL" id="FUZT01000001">
    <property type="protein sequence ID" value="SKC42854.1"/>
    <property type="molecule type" value="Genomic_DNA"/>
</dbReference>
<reference evidence="1 2" key="1">
    <citation type="submission" date="2017-02" db="EMBL/GenBank/DDBJ databases">
        <authorList>
            <person name="Peterson S.W."/>
        </authorList>
    </citation>
    <scope>NUCLEOTIDE SEQUENCE [LARGE SCALE GENOMIC DNA]</scope>
    <source>
        <strain evidence="1 2">M1</strain>
    </source>
</reference>
<gene>
    <name evidence="1" type="ORF">SAMN02194393_00767</name>
</gene>
<sequence length="42" mass="5066">MDRIFYTGKITKGELSERLNELLNKYLDELYKNDKVKIEKES</sequence>
<keyword evidence="2" id="KW-1185">Reference proteome</keyword>
<organism evidence="1 2">
    <name type="scientific">Maledivibacter halophilus</name>
    <dbReference type="NCBI Taxonomy" id="36842"/>
    <lineage>
        <taxon>Bacteria</taxon>
        <taxon>Bacillati</taxon>
        <taxon>Bacillota</taxon>
        <taxon>Clostridia</taxon>
        <taxon>Peptostreptococcales</taxon>
        <taxon>Caminicellaceae</taxon>
        <taxon>Maledivibacter</taxon>
    </lineage>
</organism>
<proteinExistence type="predicted"/>
<name>A0A1T5IUM2_9FIRM</name>